<dbReference type="VEuPathDB" id="VectorBase:AALB000513"/>
<evidence type="ECO:0000256" key="3">
    <source>
        <dbReference type="ARBA" id="ARBA00011738"/>
    </source>
</evidence>
<dbReference type="STRING" id="7167.A0A182F232"/>
<evidence type="ECO:0000256" key="17">
    <source>
        <dbReference type="ARBA" id="ARBA00047939"/>
    </source>
</evidence>
<reference evidence="22" key="2">
    <citation type="submission" date="2022-08" db="UniProtKB">
        <authorList>
            <consortium name="EnsemblMetazoa"/>
        </authorList>
    </citation>
    <scope>IDENTIFICATION</scope>
    <source>
        <strain evidence="22">STECLA/ALBI9_A</strain>
    </source>
</reference>
<dbReference type="SUPFAM" id="SSF140931">
    <property type="entry name" value="Fic-like"/>
    <property type="match status" value="1"/>
</dbReference>
<evidence type="ECO:0000256" key="16">
    <source>
        <dbReference type="ARBA" id="ARBA00034531"/>
    </source>
</evidence>
<comment type="subunit">
    <text evidence="3">Homodimer.</text>
</comment>
<dbReference type="EnsemblMetazoa" id="AALB000513-RA">
    <property type="protein sequence ID" value="AALB000513-PA"/>
    <property type="gene ID" value="AALB000513"/>
</dbReference>
<dbReference type="InterPro" id="IPR036597">
    <property type="entry name" value="Fido-like_dom_sf"/>
</dbReference>
<evidence type="ECO:0000256" key="7">
    <source>
        <dbReference type="ARBA" id="ARBA00022695"/>
    </source>
</evidence>
<dbReference type="Pfam" id="PF02661">
    <property type="entry name" value="Fic"/>
    <property type="match status" value="1"/>
</dbReference>
<dbReference type="Proteomes" id="UP000069272">
    <property type="component" value="Chromosome 2L"/>
</dbReference>
<comment type="catalytic activity">
    <reaction evidence="19">
        <text>3-O-(5'-adenylyl)-L-threonyl-[protein] + H2O = L-threonyl-[protein] + AMP + H(+)</text>
        <dbReference type="Rhea" id="RHEA:55932"/>
        <dbReference type="Rhea" id="RHEA-COMP:11060"/>
        <dbReference type="Rhea" id="RHEA-COMP:13847"/>
        <dbReference type="ChEBI" id="CHEBI:15377"/>
        <dbReference type="ChEBI" id="CHEBI:15378"/>
        <dbReference type="ChEBI" id="CHEBI:30013"/>
        <dbReference type="ChEBI" id="CHEBI:138113"/>
        <dbReference type="ChEBI" id="CHEBI:456215"/>
    </reaction>
</comment>
<evidence type="ECO:0000256" key="9">
    <source>
        <dbReference type="ARBA" id="ARBA00022741"/>
    </source>
</evidence>
<evidence type="ECO:0000256" key="15">
    <source>
        <dbReference type="ARBA" id="ARBA00030885"/>
    </source>
</evidence>
<keyword evidence="14 21" id="KW-0472">Membrane</keyword>
<keyword evidence="5" id="KW-0808">Transferase</keyword>
<dbReference type="KEGG" id="aali:118457153"/>
<dbReference type="PANTHER" id="PTHR13504:SF34">
    <property type="entry name" value="PROTEIN ADENYLYLTRANSFERASE FICD"/>
    <property type="match status" value="1"/>
</dbReference>
<evidence type="ECO:0000256" key="20">
    <source>
        <dbReference type="SAM" id="MobiDB-lite"/>
    </source>
</evidence>
<evidence type="ECO:0000313" key="22">
    <source>
        <dbReference type="EnsemblMetazoa" id="AALB000513-PA"/>
    </source>
</evidence>
<evidence type="ECO:0000256" key="10">
    <source>
        <dbReference type="ARBA" id="ARBA00022801"/>
    </source>
</evidence>
<keyword evidence="6 21" id="KW-0812">Transmembrane</keyword>
<dbReference type="FunFam" id="1.25.40.10:FF:000522">
    <property type="entry name" value="Protein adenylyltransferase Fic"/>
    <property type="match status" value="1"/>
</dbReference>
<dbReference type="GO" id="GO:0005524">
    <property type="term" value="F:ATP binding"/>
    <property type="evidence" value="ECO:0007669"/>
    <property type="project" value="UniProtKB-KW"/>
</dbReference>
<evidence type="ECO:0000256" key="21">
    <source>
        <dbReference type="SAM" id="Phobius"/>
    </source>
</evidence>
<dbReference type="InterPro" id="IPR011990">
    <property type="entry name" value="TPR-like_helical_dom_sf"/>
</dbReference>
<keyword evidence="10" id="KW-0378">Hydrolase</keyword>
<dbReference type="GO" id="GO:0070733">
    <property type="term" value="F:AMPylase activity"/>
    <property type="evidence" value="ECO:0007669"/>
    <property type="project" value="UniProtKB-EC"/>
</dbReference>
<dbReference type="EC" id="2.7.7.108" evidence="16"/>
<dbReference type="OrthoDB" id="439046at2759"/>
<dbReference type="PANTHER" id="PTHR13504">
    <property type="entry name" value="FIDO DOMAIN-CONTAINING PROTEIN DDB_G0283145"/>
    <property type="match status" value="1"/>
</dbReference>
<evidence type="ECO:0000256" key="19">
    <source>
        <dbReference type="ARBA" id="ARBA00049297"/>
    </source>
</evidence>
<comment type="catalytic activity">
    <reaction evidence="18">
        <text>L-tyrosyl-[protein] + ATP = O-(5'-adenylyl)-L-tyrosyl-[protein] + diphosphate</text>
        <dbReference type="Rhea" id="RHEA:54288"/>
        <dbReference type="Rhea" id="RHEA-COMP:10136"/>
        <dbReference type="Rhea" id="RHEA-COMP:13846"/>
        <dbReference type="ChEBI" id="CHEBI:30616"/>
        <dbReference type="ChEBI" id="CHEBI:33019"/>
        <dbReference type="ChEBI" id="CHEBI:46858"/>
        <dbReference type="ChEBI" id="CHEBI:83624"/>
        <dbReference type="EC" id="2.7.7.108"/>
    </reaction>
</comment>
<keyword evidence="12" id="KW-0067">ATP-binding</keyword>
<evidence type="ECO:0000256" key="1">
    <source>
        <dbReference type="ARBA" id="ARBA00004167"/>
    </source>
</evidence>
<dbReference type="VEuPathDB" id="VectorBase:AALB20_032552"/>
<keyword evidence="23" id="KW-1185">Reference proteome</keyword>
<evidence type="ECO:0000256" key="8">
    <source>
        <dbReference type="ARBA" id="ARBA00022737"/>
    </source>
</evidence>
<comment type="catalytic activity">
    <reaction evidence="17">
        <text>L-threonyl-[protein] + ATP = 3-O-(5'-adenylyl)-L-threonyl-[protein] + diphosphate</text>
        <dbReference type="Rhea" id="RHEA:54292"/>
        <dbReference type="Rhea" id="RHEA-COMP:11060"/>
        <dbReference type="Rhea" id="RHEA-COMP:13847"/>
        <dbReference type="ChEBI" id="CHEBI:30013"/>
        <dbReference type="ChEBI" id="CHEBI:30616"/>
        <dbReference type="ChEBI" id="CHEBI:33019"/>
        <dbReference type="ChEBI" id="CHEBI:138113"/>
        <dbReference type="EC" id="2.7.7.108"/>
    </reaction>
</comment>
<evidence type="ECO:0000256" key="4">
    <source>
        <dbReference type="ARBA" id="ARBA00014915"/>
    </source>
</evidence>
<evidence type="ECO:0000256" key="18">
    <source>
        <dbReference type="ARBA" id="ARBA00048696"/>
    </source>
</evidence>
<evidence type="ECO:0000256" key="14">
    <source>
        <dbReference type="ARBA" id="ARBA00023136"/>
    </source>
</evidence>
<keyword evidence="13 21" id="KW-1133">Transmembrane helix</keyword>
<protein>
    <recommendedName>
        <fullName evidence="4">Protein adenylyltransferase Fic</fullName>
        <ecNumber evidence="16">2.7.7.108</ecNumber>
    </recommendedName>
    <alternativeName>
        <fullName evidence="15">De-AMPylase Fic</fullName>
    </alternativeName>
</protein>
<dbReference type="InterPro" id="IPR003812">
    <property type="entry name" value="Fido"/>
</dbReference>
<evidence type="ECO:0000256" key="5">
    <source>
        <dbReference type="ARBA" id="ARBA00022679"/>
    </source>
</evidence>
<evidence type="ECO:0000256" key="12">
    <source>
        <dbReference type="ARBA" id="ARBA00022840"/>
    </source>
</evidence>
<keyword evidence="8" id="KW-0677">Repeat</keyword>
<keyword evidence="9" id="KW-0547">Nucleotide-binding</keyword>
<keyword evidence="7" id="KW-0548">Nucleotidyltransferase</keyword>
<dbReference type="GeneID" id="118457153"/>
<feature type="region of interest" description="Disordered" evidence="20">
    <location>
        <begin position="16"/>
        <end position="77"/>
    </location>
</feature>
<evidence type="ECO:0000256" key="11">
    <source>
        <dbReference type="ARBA" id="ARBA00022803"/>
    </source>
</evidence>
<dbReference type="SUPFAM" id="SSF48452">
    <property type="entry name" value="TPR-like"/>
    <property type="match status" value="1"/>
</dbReference>
<evidence type="ECO:0000256" key="13">
    <source>
        <dbReference type="ARBA" id="ARBA00022989"/>
    </source>
</evidence>
<dbReference type="GO" id="GO:0044603">
    <property type="term" value="F:protein adenylylhydrolase activity"/>
    <property type="evidence" value="ECO:0007669"/>
    <property type="project" value="UniProtKB-ARBA"/>
</dbReference>
<dbReference type="CTD" id="33897"/>
<comment type="similarity">
    <text evidence="2">Belongs to the fic family.</text>
</comment>
<keyword evidence="11" id="KW-0802">TPR repeat</keyword>
<dbReference type="InterPro" id="IPR040198">
    <property type="entry name" value="Fido_containing"/>
</dbReference>
<dbReference type="FunFam" id="1.10.3290.10:FF:000001">
    <property type="entry name" value="adenosine monophosphate-protein transferase FICD"/>
    <property type="match status" value="1"/>
</dbReference>
<dbReference type="Gene3D" id="1.25.40.10">
    <property type="entry name" value="Tetratricopeptide repeat domain"/>
    <property type="match status" value="1"/>
</dbReference>
<feature type="region of interest" description="Disordered" evidence="20">
    <location>
        <begin position="152"/>
        <end position="174"/>
    </location>
</feature>
<organism evidence="22 23">
    <name type="scientific">Anopheles albimanus</name>
    <name type="common">New world malaria mosquito</name>
    <dbReference type="NCBI Taxonomy" id="7167"/>
    <lineage>
        <taxon>Eukaryota</taxon>
        <taxon>Metazoa</taxon>
        <taxon>Ecdysozoa</taxon>
        <taxon>Arthropoda</taxon>
        <taxon>Hexapoda</taxon>
        <taxon>Insecta</taxon>
        <taxon>Pterygota</taxon>
        <taxon>Neoptera</taxon>
        <taxon>Endopterygota</taxon>
        <taxon>Diptera</taxon>
        <taxon>Nematocera</taxon>
        <taxon>Culicoidea</taxon>
        <taxon>Culicidae</taxon>
        <taxon>Anophelinae</taxon>
        <taxon>Anopheles</taxon>
    </lineage>
</organism>
<sequence>MTFDSERKRLEMCCGVYGTNSNGAAAKLGERRRRQSSTSSDHSVAGGSRRRRRTESNSEPQSPPAPSQSSPQSSIWTNDRQTKKCNVFIVFASGALFSIVAFALLNLIPTPQHPRPANGRALFASNPRHLPAGSMLRLADETRVMEPYLPVRRNALPNPGQERTAVPSSDSVTNEQEALGSLKMALEMKLAGKDDKALRLFQHALALSPRHPEILTKYGEFLEHNQQDVVSADQYYTQALTVNPYYSEALANRERTAQIVEQMDAKRFEQLDRKRDALSAVHLSNMALKRAEKEAYIQHIYHSVGIEGNTMSLAQTRSVLETRMAVDGKSIDEHNEILGLDAALKYINATLVNKNDYITLKDILEIHRRVLGHVDPIEGGEFRRTQVYVGGHIPPGPGDLAILMGRFENWLNSEQVFLMHPVKYAAMAHYKLVHIHPFSDGNGRTSRLLMNTLLMRAGYPPVIIQKQHRHKYYDFLQLANEGDIRPFVRFIADCTERTLDLYLWATSELAHPVPLLAQDSMDEGMPLINSFDGSEGGSGAGDTIRIGVI</sequence>
<name>A0A182F232_ANOAL</name>
<evidence type="ECO:0000313" key="23">
    <source>
        <dbReference type="Proteomes" id="UP000069272"/>
    </source>
</evidence>
<evidence type="ECO:0000256" key="6">
    <source>
        <dbReference type="ARBA" id="ARBA00022692"/>
    </source>
</evidence>
<dbReference type="GO" id="GO:0016020">
    <property type="term" value="C:membrane"/>
    <property type="evidence" value="ECO:0007669"/>
    <property type="project" value="UniProtKB-SubCell"/>
</dbReference>
<comment type="subcellular location">
    <subcellularLocation>
        <location evidence="1">Membrane</location>
        <topology evidence="1">Single-pass membrane protein</topology>
    </subcellularLocation>
</comment>
<reference evidence="22 23" key="1">
    <citation type="journal article" date="2017" name="G3 (Bethesda)">
        <title>The Physical Genome Mapping of Anopheles albimanus Corrected Scaffold Misassemblies and Identified Interarm Rearrangements in Genus Anopheles.</title>
        <authorList>
            <person name="Artemov G.N."/>
            <person name="Peery A.N."/>
            <person name="Jiang X."/>
            <person name="Tu Z."/>
            <person name="Stegniy V.N."/>
            <person name="Sharakhova M.V."/>
            <person name="Sharakhov I.V."/>
        </authorList>
    </citation>
    <scope>NUCLEOTIDE SEQUENCE [LARGE SCALE GENOMIC DNA]</scope>
    <source>
        <strain evidence="22 23">ALBI9_A</strain>
    </source>
</reference>
<proteinExistence type="inferred from homology"/>
<accession>A0A182F232</accession>
<dbReference type="Gene3D" id="1.10.3290.10">
    <property type="entry name" value="Fido-like domain"/>
    <property type="match status" value="1"/>
</dbReference>
<dbReference type="RefSeq" id="XP_035774371.1">
    <property type="nucleotide sequence ID" value="XM_035918478.1"/>
</dbReference>
<dbReference type="PROSITE" id="PS51459">
    <property type="entry name" value="FIDO"/>
    <property type="match status" value="1"/>
</dbReference>
<feature type="transmembrane region" description="Helical" evidence="21">
    <location>
        <begin position="87"/>
        <end position="108"/>
    </location>
</feature>
<dbReference type="AlphaFoldDB" id="A0A182F232"/>
<dbReference type="GO" id="GO:0030544">
    <property type="term" value="F:Hsp70 protein binding"/>
    <property type="evidence" value="ECO:0007669"/>
    <property type="project" value="UniProtKB-ARBA"/>
</dbReference>
<evidence type="ECO:0000256" key="2">
    <source>
        <dbReference type="ARBA" id="ARBA00009742"/>
    </source>
</evidence>